<evidence type="ECO:0000256" key="2">
    <source>
        <dbReference type="ARBA" id="ARBA00008857"/>
    </source>
</evidence>
<dbReference type="PANTHER" id="PTHR30349">
    <property type="entry name" value="PHAGE INTEGRASE-RELATED"/>
    <property type="match status" value="1"/>
</dbReference>
<dbReference type="eggNOG" id="COG0582">
    <property type="taxonomic scope" value="Bacteria"/>
</dbReference>
<comment type="caution">
    <text evidence="9">The sequence shown here is derived from an EMBL/GenBank/DDBJ whole genome shotgun (WGS) entry which is preliminary data.</text>
</comment>
<dbReference type="InterPro" id="IPR004107">
    <property type="entry name" value="Integrase_SAM-like_N"/>
</dbReference>
<dbReference type="GO" id="GO:0015074">
    <property type="term" value="P:DNA integration"/>
    <property type="evidence" value="ECO:0007669"/>
    <property type="project" value="UniProtKB-KW"/>
</dbReference>
<evidence type="ECO:0000256" key="4">
    <source>
        <dbReference type="ARBA" id="ARBA00023125"/>
    </source>
</evidence>
<dbReference type="Pfam" id="PF00589">
    <property type="entry name" value="Phage_integrase"/>
    <property type="match status" value="1"/>
</dbReference>
<dbReference type="AlphaFoldDB" id="E9SAA8"/>
<evidence type="ECO:0000256" key="1">
    <source>
        <dbReference type="ARBA" id="ARBA00003283"/>
    </source>
</evidence>
<dbReference type="InterPro" id="IPR013762">
    <property type="entry name" value="Integrase-like_cat_sf"/>
</dbReference>
<evidence type="ECO:0000259" key="7">
    <source>
        <dbReference type="PROSITE" id="PS51898"/>
    </source>
</evidence>
<keyword evidence="10" id="KW-1185">Reference proteome</keyword>
<dbReference type="InterPro" id="IPR044068">
    <property type="entry name" value="CB"/>
</dbReference>
<feature type="domain" description="Core-binding (CB)" evidence="8">
    <location>
        <begin position="61"/>
        <end position="149"/>
    </location>
</feature>
<dbReference type="InterPro" id="IPR002104">
    <property type="entry name" value="Integrase_catalytic"/>
</dbReference>
<organism evidence="9 10">
    <name type="scientific">Ruminococcus albus 8</name>
    <dbReference type="NCBI Taxonomy" id="246199"/>
    <lineage>
        <taxon>Bacteria</taxon>
        <taxon>Bacillati</taxon>
        <taxon>Bacillota</taxon>
        <taxon>Clostridia</taxon>
        <taxon>Eubacteriales</taxon>
        <taxon>Oscillospiraceae</taxon>
        <taxon>Ruminococcus</taxon>
    </lineage>
</organism>
<feature type="domain" description="Tyr recombinase" evidence="7">
    <location>
        <begin position="169"/>
        <end position="363"/>
    </location>
</feature>
<keyword evidence="5" id="KW-0233">DNA recombination</keyword>
<dbReference type="GO" id="GO:0006310">
    <property type="term" value="P:DNA recombination"/>
    <property type="evidence" value="ECO:0007669"/>
    <property type="project" value="UniProtKB-KW"/>
</dbReference>
<evidence type="ECO:0000313" key="10">
    <source>
        <dbReference type="Proteomes" id="UP000004259"/>
    </source>
</evidence>
<accession>E9SAA8</accession>
<dbReference type="STRING" id="246199.CUS_4783"/>
<evidence type="ECO:0000256" key="3">
    <source>
        <dbReference type="ARBA" id="ARBA00022908"/>
    </source>
</evidence>
<dbReference type="PROSITE" id="PS51898">
    <property type="entry name" value="TYR_RECOMBINASE"/>
    <property type="match status" value="1"/>
</dbReference>
<keyword evidence="3" id="KW-0229">DNA integration</keyword>
<dbReference type="Gene3D" id="1.10.150.130">
    <property type="match status" value="1"/>
</dbReference>
<reference evidence="9 10" key="1">
    <citation type="submission" date="2011-02" db="EMBL/GenBank/DDBJ databases">
        <authorList>
            <person name="Nelson K.E."/>
            <person name="Sutton G."/>
            <person name="Torralba M."/>
            <person name="Durkin S."/>
            <person name="Harkins D."/>
            <person name="Montgomery R."/>
            <person name="Ziemer C."/>
            <person name="Klaassens E."/>
            <person name="Ocuiv P."/>
            <person name="Morrison M."/>
        </authorList>
    </citation>
    <scope>NUCLEOTIDE SEQUENCE [LARGE SCALE GENOMIC DNA]</scope>
    <source>
        <strain evidence="9 10">8</strain>
    </source>
</reference>
<dbReference type="GO" id="GO:0003677">
    <property type="term" value="F:DNA binding"/>
    <property type="evidence" value="ECO:0007669"/>
    <property type="project" value="UniProtKB-UniRule"/>
</dbReference>
<evidence type="ECO:0000259" key="8">
    <source>
        <dbReference type="PROSITE" id="PS51900"/>
    </source>
</evidence>
<dbReference type="RefSeq" id="WP_002848014.1">
    <property type="nucleotide sequence ID" value="NZ_ADKM02000052.1"/>
</dbReference>
<dbReference type="InterPro" id="IPR011010">
    <property type="entry name" value="DNA_brk_join_enz"/>
</dbReference>
<dbReference type="Gene3D" id="1.10.443.10">
    <property type="entry name" value="Intergrase catalytic core"/>
    <property type="match status" value="1"/>
</dbReference>
<sequence length="369" mass="43041">MSRRGENIFKRKDGRWEGRYICGRLENGHAKYRSVYAHSYAECSNKLRLARCDMLPVDDPMTVSELFDAWIFSRKNNIKQTTYASYCYMFDHYIRCRLGEYRIDRLSAFILERVLSELIECGGKNGHQLSSKTVKDITVMLKSLFKYGEVEYSLPDSMKNVTPPKCESAEIQVFKEQEIVKMRQYAIHSNISDLGILLCLYTGLRIGEICALQWGDIDLIDNVFHVRKTLTRIPNPDGSKPKTIVIIDTPKSKRLVRDIPIPTFMLKRLTEVKKHQQNDDYFLTGTQKYTEHRSYSSRYKSFLKRIGVPYKNFHVLRHTFATECIRIGIDVKTVSELLGHSSVKITLERYVHSDMDMKRQQLEKLYGSL</sequence>
<dbReference type="InterPro" id="IPR010998">
    <property type="entry name" value="Integrase_recombinase_N"/>
</dbReference>
<evidence type="ECO:0000256" key="5">
    <source>
        <dbReference type="ARBA" id="ARBA00023172"/>
    </source>
</evidence>
<dbReference type="SUPFAM" id="SSF56349">
    <property type="entry name" value="DNA breaking-rejoining enzymes"/>
    <property type="match status" value="1"/>
</dbReference>
<proteinExistence type="inferred from homology"/>
<dbReference type="PROSITE" id="PS51900">
    <property type="entry name" value="CB"/>
    <property type="match status" value="1"/>
</dbReference>
<evidence type="ECO:0000256" key="6">
    <source>
        <dbReference type="PROSITE-ProRule" id="PRU01248"/>
    </source>
</evidence>
<keyword evidence="4 6" id="KW-0238">DNA-binding</keyword>
<comment type="function">
    <text evidence="1">Site-specific tyrosine recombinase, which acts by catalyzing the cutting and rejoining of the recombining DNA molecules.</text>
</comment>
<dbReference type="CDD" id="cd01189">
    <property type="entry name" value="INT_ICEBs1_C_like"/>
    <property type="match status" value="1"/>
</dbReference>
<dbReference type="EMBL" id="ADKM02000052">
    <property type="protein sequence ID" value="EGC03788.1"/>
    <property type="molecule type" value="Genomic_DNA"/>
</dbReference>
<name>E9SAA8_RUMAL</name>
<evidence type="ECO:0000313" key="9">
    <source>
        <dbReference type="EMBL" id="EGC03788.1"/>
    </source>
</evidence>
<dbReference type="PANTHER" id="PTHR30349:SF64">
    <property type="entry name" value="PROPHAGE INTEGRASE INTD-RELATED"/>
    <property type="match status" value="1"/>
</dbReference>
<comment type="similarity">
    <text evidence="2">Belongs to the 'phage' integrase family.</text>
</comment>
<gene>
    <name evidence="9" type="ORF">CUS_4783</name>
</gene>
<protein>
    <submittedName>
        <fullName evidence="9">Site-specific recombinase, phage integrase family</fullName>
    </submittedName>
</protein>
<dbReference type="InterPro" id="IPR050090">
    <property type="entry name" value="Tyrosine_recombinase_XerCD"/>
</dbReference>
<dbReference type="Proteomes" id="UP000004259">
    <property type="component" value="Unassembled WGS sequence"/>
</dbReference>
<dbReference type="Pfam" id="PF14659">
    <property type="entry name" value="Phage_int_SAM_3"/>
    <property type="match status" value="1"/>
</dbReference>